<sequence length="64" mass="7191">MNAKIQTIPELLICTRGNQTEVARILNCNRATVRKYIDDKDAKKHAVVNGVLMVHRGWGKDTDA</sequence>
<evidence type="ECO:0000313" key="4">
    <source>
        <dbReference type="EMBL" id="EFI6955225.1"/>
    </source>
</evidence>
<dbReference type="EMBL" id="RRNI01000005">
    <property type="protein sequence ID" value="TJH23812.1"/>
    <property type="molecule type" value="Genomic_DNA"/>
</dbReference>
<proteinExistence type="predicted"/>
<organism evidence="5">
    <name type="scientific">Escherichia coli</name>
    <dbReference type="NCBI Taxonomy" id="562"/>
    <lineage>
        <taxon>Bacteria</taxon>
        <taxon>Pseudomonadati</taxon>
        <taxon>Pseudomonadota</taxon>
        <taxon>Gammaproteobacteria</taxon>
        <taxon>Enterobacterales</taxon>
        <taxon>Enterobacteriaceae</taxon>
        <taxon>Escherichia</taxon>
    </lineage>
</organism>
<dbReference type="Proteomes" id="UP000534332">
    <property type="component" value="Unassembled WGS sequence"/>
</dbReference>
<reference evidence="7 11" key="3">
    <citation type="submission" date="2019-03" db="EMBL/GenBank/DDBJ databases">
        <title>Whole Genome Sequencing of Shiga-Toxin Escherichia coli Strains from Nebraska.</title>
        <authorList>
            <person name="Abdalhamid B."/>
            <person name="Mccutchen E.L."/>
            <person name="Bouska A.C."/>
            <person name="Hinrichs S.H."/>
            <person name="Iwen P.C."/>
        </authorList>
    </citation>
    <scope>NUCLEOTIDE SEQUENCE [LARGE SCALE GENOMIC DNA]</scope>
    <source>
        <strain evidence="7 11">STEC_170836</strain>
    </source>
</reference>
<reference evidence="5" key="1">
    <citation type="journal article" date="2018" name="Genome Biol.">
        <title>SKESA: strategic k-mer extension for scrupulous assemblies.</title>
        <authorList>
            <person name="Souvorov A."/>
            <person name="Agarwala R."/>
            <person name="Lipman D.J."/>
        </authorList>
    </citation>
    <scope>NUCLEOTIDE SEQUENCE [LARGE SCALE GENOMIC DNA]</scope>
    <source>
        <strain evidence="5">BCW_4213</strain>
    </source>
</reference>
<evidence type="ECO:0000313" key="10">
    <source>
        <dbReference type="Proteomes" id="UP000306700"/>
    </source>
</evidence>
<evidence type="ECO:0000313" key="1">
    <source>
        <dbReference type="EMBL" id="EFF8955401.1"/>
    </source>
</evidence>
<dbReference type="Proteomes" id="UP000306700">
    <property type="component" value="Unassembled WGS sequence"/>
</dbReference>
<dbReference type="EMBL" id="JAETYU010000018">
    <property type="protein sequence ID" value="MBL6204527.1"/>
    <property type="molecule type" value="Genomic_DNA"/>
</dbReference>
<dbReference type="EMBL" id="DABDSA010000166">
    <property type="protein sequence ID" value="HAI2144452.1"/>
    <property type="molecule type" value="Genomic_DNA"/>
</dbReference>
<dbReference type="EMBL" id="VZEL01000031">
    <property type="protein sequence ID" value="KAB0122146.1"/>
    <property type="molecule type" value="Genomic_DNA"/>
</dbReference>
<protein>
    <submittedName>
        <fullName evidence="5">Protein ninH</fullName>
    </submittedName>
</protein>
<dbReference type="RefSeq" id="WP_000992060.1">
    <property type="nucleotide sequence ID" value="NZ_AP027254.1"/>
</dbReference>
<evidence type="ECO:0000313" key="5">
    <source>
        <dbReference type="EMBL" id="HAI2144234.1"/>
    </source>
</evidence>
<evidence type="ECO:0000313" key="11">
    <source>
        <dbReference type="Proteomes" id="UP000327073"/>
    </source>
</evidence>
<name>A0A086VKV6_ECOLX</name>
<accession>A0A086VKV6</accession>
<dbReference type="OMA" id="KRHAVIN"/>
<dbReference type="AlphaFoldDB" id="A0A086VKV6"/>
<reference evidence="4" key="7">
    <citation type="submission" date="2020-02" db="EMBL/GenBank/DDBJ databases">
        <authorList>
            <consortium name="GenomeTrakr network: Whole genome sequencing for foodborne pathogen traceback"/>
        </authorList>
    </citation>
    <scope>NUCLEOTIDE SEQUENCE</scope>
    <source>
        <strain evidence="4">CFSAN046653</strain>
    </source>
</reference>
<dbReference type="Pfam" id="PF06322">
    <property type="entry name" value="Phage_NinH"/>
    <property type="match status" value="1"/>
</dbReference>
<dbReference type="EMBL" id="AASZRA010000054">
    <property type="protein sequence ID" value="EFI6955225.1"/>
    <property type="molecule type" value="Genomic_DNA"/>
</dbReference>
<evidence type="ECO:0000313" key="6">
    <source>
        <dbReference type="EMBL" id="HAI2144452.1"/>
    </source>
</evidence>
<dbReference type="Proteomes" id="UP000521991">
    <property type="component" value="Unassembled WGS sequence"/>
</dbReference>
<evidence type="ECO:0000313" key="9">
    <source>
        <dbReference type="EMBL" id="TJH23812.1"/>
    </source>
</evidence>
<reference evidence="9 10" key="2">
    <citation type="submission" date="2018-12" db="EMBL/GenBank/DDBJ databases">
        <title>Food and Water Safety Consortium.</title>
        <authorList>
            <person name="Tyson S."/>
            <person name="Peterson C.-L."/>
            <person name="Olson A."/>
            <person name="Tyler S."/>
            <person name="Cabral J."/>
            <person name="Lynch T."/>
            <person name="Knox N."/>
            <person name="Van Domselaar G."/>
            <person name="Graham M."/>
        </authorList>
    </citation>
    <scope>NUCLEOTIDE SEQUENCE [LARGE SCALE GENOMIC DNA]</scope>
    <source>
        <strain evidence="9 10">FWSEC0384</strain>
    </source>
</reference>
<reference evidence="2 14" key="6">
    <citation type="submission" date="2020-02" db="EMBL/GenBank/DDBJ databases">
        <authorList>
            <person name="Ashton P.M."/>
            <person name="Dallman T."/>
            <person name="Nair S."/>
            <person name="De Pinna E."/>
            <person name="Peters T."/>
            <person name="Grant K."/>
        </authorList>
    </citation>
    <scope>NUCLEOTIDE SEQUENCE [LARGE SCALE GENOMIC DNA]</scope>
    <source>
        <strain evidence="2 14">188143</strain>
    </source>
</reference>
<dbReference type="Proteomes" id="UP000775646">
    <property type="component" value="Unassembled WGS sequence"/>
</dbReference>
<evidence type="ECO:0000313" key="13">
    <source>
        <dbReference type="Proteomes" id="UP000524010"/>
    </source>
</evidence>
<reference evidence="5" key="4">
    <citation type="submission" date="2020-02" db="EMBL/GenBank/DDBJ databases">
        <authorList>
            <consortium name="NCBI Pathogen Detection Project"/>
        </authorList>
    </citation>
    <scope>NUCLEOTIDE SEQUENCE</scope>
    <source>
        <strain evidence="5">BCW_4213</strain>
    </source>
</reference>
<dbReference type="EMBL" id="AASURL010000054">
    <property type="protein sequence ID" value="EFH0366801.1"/>
    <property type="molecule type" value="Genomic_DNA"/>
</dbReference>
<dbReference type="Proteomes" id="UP000655659">
    <property type="component" value="Unassembled WGS sequence"/>
</dbReference>
<evidence type="ECO:0000313" key="3">
    <source>
        <dbReference type="EMBL" id="EFH0366801.1"/>
    </source>
</evidence>
<gene>
    <name evidence="4" type="ORF">BCB93_004971</name>
    <name evidence="3" type="ORF">BGM66_003273</name>
    <name evidence="2" type="ORF">BRV02_003490</name>
    <name evidence="1" type="ORF">BTB68_003396</name>
    <name evidence="9" type="ORF">C9160_07205</name>
    <name evidence="7" type="ORF">F7F11_22490</name>
    <name evidence="5" type="ORF">HI055_004679</name>
    <name evidence="6" type="ORF">HI055_004927</name>
    <name evidence="8" type="ORF">JNA68_15140</name>
</gene>
<dbReference type="InterPro" id="IPR010454">
    <property type="entry name" value="Phage_NinH"/>
</dbReference>
<dbReference type="Proteomes" id="UP000852798">
    <property type="component" value="Unassembled WGS sequence"/>
</dbReference>
<comment type="caution">
    <text evidence="5">The sequence shown here is derived from an EMBL/GenBank/DDBJ whole genome shotgun (WGS) entry which is preliminary data.</text>
</comment>
<dbReference type="Proteomes" id="UP000524010">
    <property type="component" value="Unassembled WGS sequence"/>
</dbReference>
<dbReference type="Proteomes" id="UP000327073">
    <property type="component" value="Unassembled WGS sequence"/>
</dbReference>
<evidence type="ECO:0000313" key="14">
    <source>
        <dbReference type="Proteomes" id="UP000534332"/>
    </source>
</evidence>
<dbReference type="EMBL" id="AASSGK010000023">
    <property type="protein sequence ID" value="EFG2162390.1"/>
    <property type="molecule type" value="Genomic_DNA"/>
</dbReference>
<evidence type="ECO:0000313" key="2">
    <source>
        <dbReference type="EMBL" id="EFG2162390.1"/>
    </source>
</evidence>
<dbReference type="EMBL" id="AASRHK010000038">
    <property type="protein sequence ID" value="EFF8955401.1"/>
    <property type="molecule type" value="Genomic_DNA"/>
</dbReference>
<reference evidence="12 13" key="5">
    <citation type="submission" date="2020-02" db="EMBL/GenBank/DDBJ databases">
        <authorList>
            <consortium name="PulseNet: The National Subtyping Network for Foodborne Disease Surveillance"/>
            <person name="Tarr C.L."/>
            <person name="Trees E."/>
            <person name="Katz L.S."/>
            <person name="Carleton-Romer H.A."/>
            <person name="Stroika S."/>
            <person name="Kucerova Z."/>
            <person name="Roache K.F."/>
            <person name="Sabol A.L."/>
            <person name="Besser J."/>
            <person name="Gerner-Smidt P."/>
        </authorList>
    </citation>
    <scope>NUCLEOTIDE SEQUENCE [LARGE SCALE GENOMIC DNA]</scope>
    <source>
        <strain evidence="3 12">PNUSAE004166</strain>
        <strain evidence="1 13">PNUSAE005278</strain>
    </source>
</reference>
<dbReference type="EMBL" id="DABDSA010000060">
    <property type="protein sequence ID" value="HAI2144234.1"/>
    <property type="molecule type" value="Genomic_DNA"/>
</dbReference>
<dbReference type="Gene3D" id="1.10.10.60">
    <property type="entry name" value="Homeodomain-like"/>
    <property type="match status" value="1"/>
</dbReference>
<reference evidence="8" key="8">
    <citation type="submission" date="2021-01" db="EMBL/GenBank/DDBJ databases">
        <title>Genomes of Escherichia coli STEC strains from raw meat-based diets for companion animals.</title>
        <authorList>
            <person name="Stevens M.J.A."/>
            <person name="Stephan R."/>
        </authorList>
    </citation>
    <scope>NUCLEOTIDE SEQUENCE</scope>
    <source>
        <strain evidence="8">ATC7-7</strain>
    </source>
</reference>
<evidence type="ECO:0000313" key="8">
    <source>
        <dbReference type="EMBL" id="MBL6204527.1"/>
    </source>
</evidence>
<evidence type="ECO:0000313" key="12">
    <source>
        <dbReference type="Proteomes" id="UP000521991"/>
    </source>
</evidence>
<evidence type="ECO:0000313" key="7">
    <source>
        <dbReference type="EMBL" id="KAB0122146.1"/>
    </source>
</evidence>